<evidence type="ECO:0000256" key="7">
    <source>
        <dbReference type="ARBA" id="ARBA00023002"/>
    </source>
</evidence>
<dbReference type="InterPro" id="IPR020867">
    <property type="entry name" value="THF_DH/CycHdrlase_CS"/>
</dbReference>
<dbReference type="Gene3D" id="3.40.50.10860">
    <property type="entry name" value="Leucine Dehydrogenase, chain A, domain 1"/>
    <property type="match status" value="1"/>
</dbReference>
<evidence type="ECO:0000256" key="2">
    <source>
        <dbReference type="ARBA" id="ARBA00022563"/>
    </source>
</evidence>
<dbReference type="EC" id="3.5.4.9" evidence="12"/>
<keyword evidence="7 12" id="KW-0560">Oxidoreductase</keyword>
<comment type="function">
    <text evidence="12">Catalyzes the oxidation of 5,10-methylenetetrahydrofolate to 5,10-methenyltetrahydrofolate and then the hydrolysis of 5,10-methenyltetrahydrofolate to 10-formyltetrahydrofolate.</text>
</comment>
<comment type="catalytic activity">
    <reaction evidence="11 12">
        <text>(6R)-5,10-methenyltetrahydrofolate + H2O = (6R)-10-formyltetrahydrofolate + H(+)</text>
        <dbReference type="Rhea" id="RHEA:23700"/>
        <dbReference type="ChEBI" id="CHEBI:15377"/>
        <dbReference type="ChEBI" id="CHEBI:15378"/>
        <dbReference type="ChEBI" id="CHEBI:57455"/>
        <dbReference type="ChEBI" id="CHEBI:195366"/>
        <dbReference type="EC" id="3.5.4.9"/>
    </reaction>
</comment>
<keyword evidence="10 12" id="KW-0511">Multifunctional enzyme</keyword>
<dbReference type="SUPFAM" id="SSF53223">
    <property type="entry name" value="Aminoacid dehydrogenase-like, N-terminal domain"/>
    <property type="match status" value="1"/>
</dbReference>
<dbReference type="EMBL" id="PZJJ01000001">
    <property type="protein sequence ID" value="PTL40469.1"/>
    <property type="molecule type" value="Genomic_DNA"/>
</dbReference>
<dbReference type="GO" id="GO:0009086">
    <property type="term" value="P:methionine biosynthetic process"/>
    <property type="evidence" value="ECO:0007669"/>
    <property type="project" value="UniProtKB-KW"/>
</dbReference>
<proteinExistence type="inferred from homology"/>
<accession>A0A2T4UAR0</accession>
<evidence type="ECO:0000313" key="16">
    <source>
        <dbReference type="Proteomes" id="UP000240509"/>
    </source>
</evidence>
<dbReference type="InterPro" id="IPR020631">
    <property type="entry name" value="THF_DH/CycHdrlase_NAD-bd_dom"/>
</dbReference>
<comment type="pathway">
    <text evidence="1 12">One-carbon metabolism; tetrahydrofolate interconversion.</text>
</comment>
<keyword evidence="4 12" id="KW-0658">Purine biosynthesis</keyword>
<dbReference type="FunFam" id="3.40.50.720:FF:000094">
    <property type="entry name" value="Bifunctional protein FolD"/>
    <property type="match status" value="1"/>
</dbReference>
<dbReference type="EC" id="1.5.1.5" evidence="12"/>
<dbReference type="Pfam" id="PF00763">
    <property type="entry name" value="THF_DHG_CYH"/>
    <property type="match status" value="1"/>
</dbReference>
<evidence type="ECO:0000256" key="10">
    <source>
        <dbReference type="ARBA" id="ARBA00023268"/>
    </source>
</evidence>
<evidence type="ECO:0000256" key="5">
    <source>
        <dbReference type="ARBA" id="ARBA00022801"/>
    </source>
</evidence>
<reference evidence="15 16" key="1">
    <citation type="submission" date="2018-03" db="EMBL/GenBank/DDBJ databases">
        <title>Alkalicoccus saliphilus sp. nov., isolated from a mineral pool.</title>
        <authorList>
            <person name="Zhao B."/>
        </authorList>
    </citation>
    <scope>NUCLEOTIDE SEQUENCE [LARGE SCALE GENOMIC DNA]</scope>
    <source>
        <strain evidence="15 16">6AG</strain>
    </source>
</reference>
<dbReference type="PANTHER" id="PTHR48099:SF5">
    <property type="entry name" value="C-1-TETRAHYDROFOLATE SYNTHASE, CYTOPLASMIC"/>
    <property type="match status" value="1"/>
</dbReference>
<keyword evidence="3 12" id="KW-0028">Amino-acid biosynthesis</keyword>
<dbReference type="Pfam" id="PF02882">
    <property type="entry name" value="THF_DHG_CYH_C"/>
    <property type="match status" value="1"/>
</dbReference>
<dbReference type="SUPFAM" id="SSF51735">
    <property type="entry name" value="NAD(P)-binding Rossmann-fold domains"/>
    <property type="match status" value="1"/>
</dbReference>
<dbReference type="UniPathway" id="UPA00193"/>
<dbReference type="InterPro" id="IPR046346">
    <property type="entry name" value="Aminoacid_DH-like_N_sf"/>
</dbReference>
<dbReference type="RefSeq" id="WP_107582971.1">
    <property type="nucleotide sequence ID" value="NZ_PZJJ01000001.1"/>
</dbReference>
<keyword evidence="9 12" id="KW-0486">Methionine biosynthesis</keyword>
<comment type="similarity">
    <text evidence="12">Belongs to the tetrahydrofolate dehydrogenase/cyclohydrolase family.</text>
</comment>
<feature type="binding site" evidence="12">
    <location>
        <position position="231"/>
    </location>
    <ligand>
        <name>NADP(+)</name>
        <dbReference type="ChEBI" id="CHEBI:58349"/>
    </ligand>
</feature>
<evidence type="ECO:0000256" key="9">
    <source>
        <dbReference type="ARBA" id="ARBA00023167"/>
    </source>
</evidence>
<dbReference type="NCBIfam" id="NF010783">
    <property type="entry name" value="PRK14186.1"/>
    <property type="match status" value="1"/>
</dbReference>
<dbReference type="PRINTS" id="PR00085">
    <property type="entry name" value="THFDHDRGNASE"/>
</dbReference>
<protein>
    <recommendedName>
        <fullName evidence="12">Bifunctional protein FolD</fullName>
    </recommendedName>
    <domain>
        <recommendedName>
            <fullName evidence="12">Methylenetetrahydrofolate dehydrogenase</fullName>
            <ecNumber evidence="12">1.5.1.5</ecNumber>
        </recommendedName>
    </domain>
    <domain>
        <recommendedName>
            <fullName evidence="12">Methenyltetrahydrofolate cyclohydrolase</fullName>
            <ecNumber evidence="12">3.5.4.9</ecNumber>
        </recommendedName>
    </domain>
</protein>
<feature type="domain" description="Tetrahydrofolate dehydrogenase/cyclohydrolase NAD(P)-binding" evidence="14">
    <location>
        <begin position="139"/>
        <end position="281"/>
    </location>
</feature>
<comment type="caution">
    <text evidence="15">The sequence shown here is derived from an EMBL/GenBank/DDBJ whole genome shotgun (WGS) entry which is preliminary data.</text>
</comment>
<dbReference type="PROSITE" id="PS00767">
    <property type="entry name" value="THF_DHG_CYH_2"/>
    <property type="match status" value="1"/>
</dbReference>
<evidence type="ECO:0000256" key="3">
    <source>
        <dbReference type="ARBA" id="ARBA00022605"/>
    </source>
</evidence>
<dbReference type="FunFam" id="3.40.50.10860:FF:000001">
    <property type="entry name" value="Bifunctional protein FolD"/>
    <property type="match status" value="1"/>
</dbReference>
<evidence type="ECO:0000313" key="15">
    <source>
        <dbReference type="EMBL" id="PTL40469.1"/>
    </source>
</evidence>
<evidence type="ECO:0000256" key="8">
    <source>
        <dbReference type="ARBA" id="ARBA00023102"/>
    </source>
</evidence>
<evidence type="ECO:0000259" key="13">
    <source>
        <dbReference type="Pfam" id="PF00763"/>
    </source>
</evidence>
<feature type="domain" description="Tetrahydrofolate dehydrogenase/cyclohydrolase catalytic" evidence="13">
    <location>
        <begin position="6"/>
        <end position="120"/>
    </location>
</feature>
<evidence type="ECO:0000259" key="14">
    <source>
        <dbReference type="Pfam" id="PF02882"/>
    </source>
</evidence>
<keyword evidence="2 12" id="KW-0554">One-carbon metabolism</keyword>
<dbReference type="Proteomes" id="UP000240509">
    <property type="component" value="Unassembled WGS sequence"/>
</dbReference>
<evidence type="ECO:0000256" key="11">
    <source>
        <dbReference type="ARBA" id="ARBA00036357"/>
    </source>
</evidence>
<evidence type="ECO:0000256" key="12">
    <source>
        <dbReference type="HAMAP-Rule" id="MF_01576"/>
    </source>
</evidence>
<dbReference type="GO" id="GO:0000105">
    <property type="term" value="P:L-histidine biosynthetic process"/>
    <property type="evidence" value="ECO:0007669"/>
    <property type="project" value="UniProtKB-KW"/>
</dbReference>
<dbReference type="GO" id="GO:0004477">
    <property type="term" value="F:methenyltetrahydrofolate cyclohydrolase activity"/>
    <property type="evidence" value="ECO:0007669"/>
    <property type="project" value="UniProtKB-UniRule"/>
</dbReference>
<evidence type="ECO:0000256" key="4">
    <source>
        <dbReference type="ARBA" id="ARBA00022755"/>
    </source>
</evidence>
<name>A0A2T4UAR0_9BACI</name>
<gene>
    <name evidence="12" type="primary">folD</name>
    <name evidence="15" type="ORF">C6Y45_00745</name>
</gene>
<evidence type="ECO:0000256" key="6">
    <source>
        <dbReference type="ARBA" id="ARBA00022857"/>
    </source>
</evidence>
<dbReference type="Gene3D" id="3.40.50.720">
    <property type="entry name" value="NAD(P)-binding Rossmann-like Domain"/>
    <property type="match status" value="1"/>
</dbReference>
<comment type="catalytic activity">
    <reaction evidence="12">
        <text>(6R)-5,10-methylene-5,6,7,8-tetrahydrofolate + NADP(+) = (6R)-5,10-methenyltetrahydrofolate + NADPH</text>
        <dbReference type="Rhea" id="RHEA:22812"/>
        <dbReference type="ChEBI" id="CHEBI:15636"/>
        <dbReference type="ChEBI" id="CHEBI:57455"/>
        <dbReference type="ChEBI" id="CHEBI:57783"/>
        <dbReference type="ChEBI" id="CHEBI:58349"/>
        <dbReference type="EC" id="1.5.1.5"/>
    </reaction>
</comment>
<dbReference type="HAMAP" id="MF_01576">
    <property type="entry name" value="THF_DHG_CYH"/>
    <property type="match status" value="1"/>
</dbReference>
<feature type="binding site" evidence="12">
    <location>
        <begin position="165"/>
        <end position="167"/>
    </location>
    <ligand>
        <name>NADP(+)</name>
        <dbReference type="ChEBI" id="CHEBI:58349"/>
    </ligand>
</feature>
<dbReference type="NCBIfam" id="NF010786">
    <property type="entry name" value="PRK14189.1"/>
    <property type="match status" value="1"/>
</dbReference>
<dbReference type="InterPro" id="IPR000672">
    <property type="entry name" value="THF_DH/CycHdrlase"/>
</dbReference>
<keyword evidence="5 12" id="KW-0378">Hydrolase</keyword>
<dbReference type="PANTHER" id="PTHR48099">
    <property type="entry name" value="C-1-TETRAHYDROFOLATE SYNTHASE, CYTOPLASMIC-RELATED"/>
    <property type="match status" value="1"/>
</dbReference>
<dbReference type="GO" id="GO:0004488">
    <property type="term" value="F:methylenetetrahydrofolate dehydrogenase (NADP+) activity"/>
    <property type="evidence" value="ECO:0007669"/>
    <property type="project" value="UniProtKB-UniRule"/>
</dbReference>
<keyword evidence="8 12" id="KW-0368">Histidine biosynthesis</keyword>
<sequence length="287" mass="31219">MSAELISGKEIAAETRRELKEKAERLGEEGTIPGLAVILVGDDPASASYVRGKEKACREAGIYSEVDRTEDTISEKELLQKIDKLNKKDNIHGILVQLPLPDHISEEKIIEAISPEKDVDGFHPVNIGRMMIGKDSFLPCTPFGIIHMLKMKNIPIEGRHAVVVGRSNIVGKPVGQLLLNENATVTYCHSRTKDIREMTKQADIIVVAIGRAGFLDESYIKDGAVIIDVGINRTEEGKLTGDVDFESVKDKASYVTPVPGGVGPMTITMLMYNTLKAAERAAGGKKG</sequence>
<keyword evidence="16" id="KW-1185">Reference proteome</keyword>
<dbReference type="InterPro" id="IPR036291">
    <property type="entry name" value="NAD(P)-bd_dom_sf"/>
</dbReference>
<comment type="caution">
    <text evidence="12">Lacks conserved residue(s) required for the propagation of feature annotation.</text>
</comment>
<dbReference type="GO" id="GO:0006164">
    <property type="term" value="P:purine nucleotide biosynthetic process"/>
    <property type="evidence" value="ECO:0007669"/>
    <property type="project" value="UniProtKB-KW"/>
</dbReference>
<dbReference type="GO" id="GO:0005829">
    <property type="term" value="C:cytosol"/>
    <property type="evidence" value="ECO:0007669"/>
    <property type="project" value="TreeGrafter"/>
</dbReference>
<organism evidence="15 16">
    <name type="scientific">Alkalicoccus saliphilus</name>
    <dbReference type="NCBI Taxonomy" id="200989"/>
    <lineage>
        <taxon>Bacteria</taxon>
        <taxon>Bacillati</taxon>
        <taxon>Bacillota</taxon>
        <taxon>Bacilli</taxon>
        <taxon>Bacillales</taxon>
        <taxon>Bacillaceae</taxon>
        <taxon>Alkalicoccus</taxon>
    </lineage>
</organism>
<dbReference type="OrthoDB" id="9803580at2"/>
<comment type="subunit">
    <text evidence="12">Homodimer.</text>
</comment>
<keyword evidence="6 12" id="KW-0521">NADP</keyword>
<dbReference type="CDD" id="cd01080">
    <property type="entry name" value="NAD_bind_m-THF_DH_Cyclohyd"/>
    <property type="match status" value="1"/>
</dbReference>
<evidence type="ECO:0000256" key="1">
    <source>
        <dbReference type="ARBA" id="ARBA00004777"/>
    </source>
</evidence>
<dbReference type="NCBIfam" id="NF008058">
    <property type="entry name" value="PRK10792.1"/>
    <property type="match status" value="1"/>
</dbReference>
<dbReference type="GO" id="GO:0035999">
    <property type="term" value="P:tetrahydrofolate interconversion"/>
    <property type="evidence" value="ECO:0007669"/>
    <property type="project" value="UniProtKB-UniRule"/>
</dbReference>
<dbReference type="InterPro" id="IPR020630">
    <property type="entry name" value="THF_DH/CycHdrlase_cat_dom"/>
</dbReference>
<dbReference type="AlphaFoldDB" id="A0A2T4UAR0"/>